<name>A0A5P8P4F3_9BACT</name>
<evidence type="ECO:0000313" key="1">
    <source>
        <dbReference type="EMBL" id="QFR50497.1"/>
    </source>
</evidence>
<accession>A0A5P8P4F3</accession>
<sequence length="146" mass="17111">MQVTTNVDNTTTALYNLLQNNDAELRIAYFSEDEMPNLKEKYPEASIQHVKNFNHPYRALPRDNDMVMYKDIFTKHNKQELLLKTAYTTLANTADIIIMEKKGTLDIASMMELFETYEFRAANHMDIVEDYDIFMAKKMHMWGNGL</sequence>
<proteinExistence type="predicted"/>
<gene>
    <name evidence="1" type="ORF">FJR48_11190</name>
</gene>
<dbReference type="Proteomes" id="UP000326944">
    <property type="component" value="Chromosome"/>
</dbReference>
<evidence type="ECO:0000313" key="2">
    <source>
        <dbReference type="Proteomes" id="UP000326944"/>
    </source>
</evidence>
<dbReference type="KEGG" id="sulg:FJR48_11190"/>
<reference evidence="1 2" key="1">
    <citation type="submission" date="2019-09" db="EMBL/GenBank/DDBJ databases">
        <title>Sulfurimonas gotlandica sp. nov., a chemoautotrophic and psychrotolerant epsilonproteobacterium isolated from a pelagic redoxcline, and an emended description of the genus Sulfurimonas.</title>
        <authorList>
            <person name="Wang S."/>
            <person name="Jiang L."/>
            <person name="Shao S."/>
        </authorList>
    </citation>
    <scope>NUCLEOTIDE SEQUENCE [LARGE SCALE GENOMIC DNA]</scope>
    <source>
        <strain evidence="1 2">GYSZ_1</strain>
    </source>
</reference>
<dbReference type="OrthoDB" id="5343550at2"/>
<keyword evidence="2" id="KW-1185">Reference proteome</keyword>
<organism evidence="1 2">
    <name type="scientific">Sulfurimonas lithotrophica</name>
    <dbReference type="NCBI Taxonomy" id="2590022"/>
    <lineage>
        <taxon>Bacteria</taxon>
        <taxon>Pseudomonadati</taxon>
        <taxon>Campylobacterota</taxon>
        <taxon>Epsilonproteobacteria</taxon>
        <taxon>Campylobacterales</taxon>
        <taxon>Sulfurimonadaceae</taxon>
        <taxon>Sulfurimonas</taxon>
    </lineage>
</organism>
<protein>
    <submittedName>
        <fullName evidence="1">Uncharacterized protein</fullName>
    </submittedName>
</protein>
<dbReference type="AlphaFoldDB" id="A0A5P8P4F3"/>
<dbReference type="EMBL" id="CP043617">
    <property type="protein sequence ID" value="QFR50497.1"/>
    <property type="molecule type" value="Genomic_DNA"/>
</dbReference>